<name>A0A917MK09_9HYPH</name>
<dbReference type="InterPro" id="IPR001387">
    <property type="entry name" value="Cro/C1-type_HTH"/>
</dbReference>
<reference evidence="2" key="1">
    <citation type="journal article" date="2014" name="Int. J. Syst. Evol. Microbiol.">
        <title>Complete genome sequence of Corynebacterium casei LMG S-19264T (=DSM 44701T), isolated from a smear-ripened cheese.</title>
        <authorList>
            <consortium name="US DOE Joint Genome Institute (JGI-PGF)"/>
            <person name="Walter F."/>
            <person name="Albersmeier A."/>
            <person name="Kalinowski J."/>
            <person name="Ruckert C."/>
        </authorList>
    </citation>
    <scope>NUCLEOTIDE SEQUENCE</scope>
    <source>
        <strain evidence="2">CGMCC 1.12214</strain>
    </source>
</reference>
<dbReference type="PANTHER" id="PTHR43236:SF1">
    <property type="entry name" value="BLL7220 PROTEIN"/>
    <property type="match status" value="1"/>
</dbReference>
<accession>A0A917MK09</accession>
<evidence type="ECO:0000313" key="3">
    <source>
        <dbReference type="Proteomes" id="UP000603912"/>
    </source>
</evidence>
<dbReference type="InterPro" id="IPR010982">
    <property type="entry name" value="Lambda_DNA-bd_dom_sf"/>
</dbReference>
<dbReference type="InterPro" id="IPR052345">
    <property type="entry name" value="Rad_response_metalloprotease"/>
</dbReference>
<dbReference type="GO" id="GO:0003677">
    <property type="term" value="F:DNA binding"/>
    <property type="evidence" value="ECO:0007669"/>
    <property type="project" value="InterPro"/>
</dbReference>
<proteinExistence type="predicted"/>
<gene>
    <name evidence="2" type="ORF">GCM10007036_47170</name>
</gene>
<dbReference type="RefSeq" id="WP_188520247.1">
    <property type="nucleotide sequence ID" value="NZ_BMES01000003.1"/>
</dbReference>
<protein>
    <submittedName>
        <fullName evidence="2">Transcriptional regulator</fullName>
    </submittedName>
</protein>
<organism evidence="2 3">
    <name type="scientific">Alsobacter metallidurans</name>
    <dbReference type="NCBI Taxonomy" id="340221"/>
    <lineage>
        <taxon>Bacteria</taxon>
        <taxon>Pseudomonadati</taxon>
        <taxon>Pseudomonadota</taxon>
        <taxon>Alphaproteobacteria</taxon>
        <taxon>Hyphomicrobiales</taxon>
        <taxon>Alsobacteraceae</taxon>
        <taxon>Alsobacter</taxon>
    </lineage>
</organism>
<sequence length="157" mass="17221">MLKKAPNPIDKHVGSRVRMRRVLVGMSQEKLGEALGLTFQQVQKYEKGTNRIGASRLQQISKILGMPVEFFFEGSPQPEMETAGFRDGADTTYVADFLATNEGVQLNRAFLKIKDAKIRRRIVDLVSSLAGTDGTAILAETGFAEPVADLVQPLVAE</sequence>
<dbReference type="PANTHER" id="PTHR43236">
    <property type="entry name" value="ANTITOXIN HIGA1"/>
    <property type="match status" value="1"/>
</dbReference>
<dbReference type="Gene3D" id="1.10.260.40">
    <property type="entry name" value="lambda repressor-like DNA-binding domains"/>
    <property type="match status" value="1"/>
</dbReference>
<feature type="domain" description="HTH cro/C1-type" evidence="1">
    <location>
        <begin position="17"/>
        <end position="71"/>
    </location>
</feature>
<evidence type="ECO:0000259" key="1">
    <source>
        <dbReference type="PROSITE" id="PS50943"/>
    </source>
</evidence>
<dbReference type="Pfam" id="PF01381">
    <property type="entry name" value="HTH_3"/>
    <property type="match status" value="1"/>
</dbReference>
<dbReference type="CDD" id="cd00093">
    <property type="entry name" value="HTH_XRE"/>
    <property type="match status" value="1"/>
</dbReference>
<dbReference type="SUPFAM" id="SSF47413">
    <property type="entry name" value="lambda repressor-like DNA-binding domains"/>
    <property type="match status" value="1"/>
</dbReference>
<reference evidence="2" key="2">
    <citation type="submission" date="2020-09" db="EMBL/GenBank/DDBJ databases">
        <authorList>
            <person name="Sun Q."/>
            <person name="Zhou Y."/>
        </authorList>
    </citation>
    <scope>NUCLEOTIDE SEQUENCE</scope>
    <source>
        <strain evidence="2">CGMCC 1.12214</strain>
    </source>
</reference>
<evidence type="ECO:0000313" key="2">
    <source>
        <dbReference type="EMBL" id="GGH34055.1"/>
    </source>
</evidence>
<comment type="caution">
    <text evidence="2">The sequence shown here is derived from an EMBL/GenBank/DDBJ whole genome shotgun (WGS) entry which is preliminary data.</text>
</comment>
<dbReference type="PROSITE" id="PS50943">
    <property type="entry name" value="HTH_CROC1"/>
    <property type="match status" value="1"/>
</dbReference>
<dbReference type="AlphaFoldDB" id="A0A917MK09"/>
<dbReference type="EMBL" id="BMES01000003">
    <property type="protein sequence ID" value="GGH34055.1"/>
    <property type="molecule type" value="Genomic_DNA"/>
</dbReference>
<keyword evidence="3" id="KW-1185">Reference proteome</keyword>
<dbReference type="SMART" id="SM00530">
    <property type="entry name" value="HTH_XRE"/>
    <property type="match status" value="1"/>
</dbReference>
<dbReference type="Proteomes" id="UP000603912">
    <property type="component" value="Unassembled WGS sequence"/>
</dbReference>